<organism evidence="13 14">
    <name type="scientific">Elioraea tepida</name>
    <dbReference type="NCBI Taxonomy" id="2843330"/>
    <lineage>
        <taxon>Bacteria</taxon>
        <taxon>Pseudomonadati</taxon>
        <taxon>Pseudomonadota</taxon>
        <taxon>Alphaproteobacteria</taxon>
        <taxon>Acetobacterales</taxon>
        <taxon>Elioraeaceae</taxon>
        <taxon>Elioraea</taxon>
    </lineage>
</organism>
<evidence type="ECO:0000256" key="8">
    <source>
        <dbReference type="ARBA" id="ARBA00023239"/>
    </source>
</evidence>
<feature type="chain" id="PRO_5038195165" description="Phosphatidylserine decarboxylase alpha chain" evidence="11">
    <location>
        <begin position="189"/>
        <end position="231"/>
    </location>
</feature>
<dbReference type="RefSeq" id="WP_218284754.1">
    <property type="nucleotide sequence ID" value="NZ_CP076448.1"/>
</dbReference>
<dbReference type="PANTHER" id="PTHR35809:SF1">
    <property type="entry name" value="ARCHAETIDYLSERINE DECARBOXYLASE PROENZYME-RELATED"/>
    <property type="match status" value="1"/>
</dbReference>
<evidence type="ECO:0000256" key="5">
    <source>
        <dbReference type="ARBA" id="ARBA00023136"/>
    </source>
</evidence>
<feature type="site" description="Cleavage (non-hydrolytic); by autocatalysis" evidence="11">
    <location>
        <begin position="188"/>
        <end position="189"/>
    </location>
</feature>
<keyword evidence="1 11" id="KW-1003">Cell membrane</keyword>
<keyword evidence="6 11" id="KW-0865">Zymogen</keyword>
<dbReference type="EMBL" id="CP076448">
    <property type="protein sequence ID" value="QXM23839.1"/>
    <property type="molecule type" value="Genomic_DNA"/>
</dbReference>
<dbReference type="InterPro" id="IPR033175">
    <property type="entry name" value="PSD-A"/>
</dbReference>
<sequence>MFETLASVLSPPHRAGLPFIAASAVAALVLGLFSSTLMWIGVAAALFCAFFFRDPTRVTPAREGLVVAPADGRVVSVAEAVPPAELELGPEPRWRVAIFLSVLDVHVNRAPVDGTVTRIAYRPGRFLNAADAMAAEENERNGLAIALADGRKVGVVQIAGLIARRIVCEVREGDRLLAGQRFGLIRFGSRTDLYLPPGVAPLVAEGQRMVGGETVVADLASTELRRLGVVR</sequence>
<dbReference type="NCBIfam" id="NF003679">
    <property type="entry name" value="PRK05305.1-3"/>
    <property type="match status" value="1"/>
</dbReference>
<keyword evidence="4 11" id="KW-0443">Lipid metabolism</keyword>
<comment type="cofactor">
    <cofactor evidence="11">
        <name>pyruvate</name>
        <dbReference type="ChEBI" id="CHEBI:15361"/>
    </cofactor>
    <text evidence="11">Binds 1 pyruvoyl group covalently per subunit.</text>
</comment>
<accession>A0A975U1A8</accession>
<evidence type="ECO:0000256" key="6">
    <source>
        <dbReference type="ARBA" id="ARBA00023145"/>
    </source>
</evidence>
<gene>
    <name evidence="11" type="primary">psd</name>
    <name evidence="13" type="ORF">KO353_11065</name>
</gene>
<comment type="similarity">
    <text evidence="11">Belongs to the phosphatidylserine decarboxylase family. PSD-A subfamily.</text>
</comment>
<evidence type="ECO:0000256" key="9">
    <source>
        <dbReference type="ARBA" id="ARBA00023264"/>
    </source>
</evidence>
<dbReference type="AlphaFoldDB" id="A0A975U1A8"/>
<evidence type="ECO:0000313" key="13">
    <source>
        <dbReference type="EMBL" id="QXM23839.1"/>
    </source>
</evidence>
<dbReference type="PANTHER" id="PTHR35809">
    <property type="entry name" value="ARCHAETIDYLSERINE DECARBOXYLASE PROENZYME-RELATED"/>
    <property type="match status" value="1"/>
</dbReference>
<keyword evidence="7 11" id="KW-0594">Phospholipid biosynthesis</keyword>
<dbReference type="Pfam" id="PF02666">
    <property type="entry name" value="PS_Dcarbxylase"/>
    <property type="match status" value="1"/>
</dbReference>
<comment type="function">
    <text evidence="11">Catalyzes the formation of phosphatidylethanolamine (PtdEtn) from phosphatidylserine (PtdSer).</text>
</comment>
<dbReference type="EC" id="4.1.1.65" evidence="11"/>
<feature type="transmembrane region" description="Helical" evidence="12">
    <location>
        <begin position="20"/>
        <end position="52"/>
    </location>
</feature>
<protein>
    <recommendedName>
        <fullName evidence="11">Phosphatidylserine decarboxylase proenzyme</fullName>
        <ecNumber evidence="11">4.1.1.65</ecNumber>
    </recommendedName>
    <component>
        <recommendedName>
            <fullName evidence="11">Phosphatidylserine decarboxylase alpha chain</fullName>
        </recommendedName>
    </component>
    <component>
        <recommendedName>
            <fullName evidence="11">Phosphatidylserine decarboxylase beta chain</fullName>
        </recommendedName>
    </component>
</protein>
<name>A0A975U1A8_9PROT</name>
<keyword evidence="9 11" id="KW-1208">Phospholipid metabolism</keyword>
<evidence type="ECO:0000313" key="14">
    <source>
        <dbReference type="Proteomes" id="UP000694001"/>
    </source>
</evidence>
<proteinExistence type="inferred from homology"/>
<evidence type="ECO:0000256" key="11">
    <source>
        <dbReference type="HAMAP-Rule" id="MF_00664"/>
    </source>
</evidence>
<comment type="subcellular location">
    <subcellularLocation>
        <location evidence="11">Cell membrane</location>
        <topology evidence="11">Peripheral membrane protein</topology>
    </subcellularLocation>
</comment>
<dbReference type="NCBIfam" id="NF003685">
    <property type="entry name" value="PRK05305.2-5"/>
    <property type="match status" value="1"/>
</dbReference>
<dbReference type="InterPro" id="IPR003817">
    <property type="entry name" value="PS_Dcarbxylase"/>
</dbReference>
<feature type="active site" description="Schiff-base intermediate with substrate; via pyruvic acid" evidence="11">
    <location>
        <position position="189"/>
    </location>
</feature>
<comment type="PTM">
    <text evidence="11">Is synthesized initially as an inactive proenzyme. Formation of the active enzyme involves a self-maturation process in which the active site pyruvoyl group is generated from an internal serine residue via an autocatalytic post-translational modification. Two non-identical subunits are generated from the proenzyme in this reaction, and the pyruvate is formed at the N-terminus of the alpha chain, which is derived from the carboxyl end of the proenzyme. The post-translation cleavage follows an unusual pathway, termed non-hydrolytic serinolysis, in which the side chain hydroxyl group of the serine supplies its oxygen atom to form the C-terminus of the beta chain, while the remainder of the serine residue undergoes an oxidative deamination to produce ammonia and the pyruvoyl prosthetic group on the alpha chain.</text>
</comment>
<comment type="pathway">
    <text evidence="11">Phospholipid metabolism; phosphatidylethanolamine biosynthesis; phosphatidylethanolamine from CDP-diacylglycerol: step 2/2.</text>
</comment>
<evidence type="ECO:0000256" key="1">
    <source>
        <dbReference type="ARBA" id="ARBA00022475"/>
    </source>
</evidence>
<keyword evidence="10 11" id="KW-0670">Pyruvate</keyword>
<keyword evidence="3 11" id="KW-0210">Decarboxylase</keyword>
<comment type="catalytic activity">
    <reaction evidence="11">
        <text>a 1,2-diacyl-sn-glycero-3-phospho-L-serine + H(+) = a 1,2-diacyl-sn-glycero-3-phosphoethanolamine + CO2</text>
        <dbReference type="Rhea" id="RHEA:20828"/>
        <dbReference type="ChEBI" id="CHEBI:15378"/>
        <dbReference type="ChEBI" id="CHEBI:16526"/>
        <dbReference type="ChEBI" id="CHEBI:57262"/>
        <dbReference type="ChEBI" id="CHEBI:64612"/>
        <dbReference type="EC" id="4.1.1.65"/>
    </reaction>
</comment>
<feature type="modified residue" description="Pyruvic acid (Ser); by autocatalysis" evidence="11">
    <location>
        <position position="189"/>
    </location>
</feature>
<keyword evidence="14" id="KW-1185">Reference proteome</keyword>
<dbReference type="GO" id="GO:0004609">
    <property type="term" value="F:phosphatidylserine decarboxylase activity"/>
    <property type="evidence" value="ECO:0007669"/>
    <property type="project" value="UniProtKB-UniRule"/>
</dbReference>
<dbReference type="Proteomes" id="UP000694001">
    <property type="component" value="Chromosome"/>
</dbReference>
<dbReference type="GO" id="GO:0005886">
    <property type="term" value="C:plasma membrane"/>
    <property type="evidence" value="ECO:0007669"/>
    <property type="project" value="UniProtKB-SubCell"/>
</dbReference>
<feature type="chain" id="PRO_5038195166" description="Phosphatidylserine decarboxylase beta chain" evidence="11">
    <location>
        <begin position="1"/>
        <end position="188"/>
    </location>
</feature>
<keyword evidence="12" id="KW-0812">Transmembrane</keyword>
<keyword evidence="5 11" id="KW-0472">Membrane</keyword>
<dbReference type="NCBIfam" id="NF003678">
    <property type="entry name" value="PRK05305.1-2"/>
    <property type="match status" value="1"/>
</dbReference>
<dbReference type="KEGG" id="elio:KO353_11065"/>
<dbReference type="HAMAP" id="MF_00664">
    <property type="entry name" value="PS_decarb_PSD_A"/>
    <property type="match status" value="1"/>
</dbReference>
<comment type="subunit">
    <text evidence="11">Heterodimer of a large membrane-associated beta subunit and a small pyruvoyl-containing alpha subunit.</text>
</comment>
<keyword evidence="12" id="KW-1133">Transmembrane helix</keyword>
<dbReference type="GO" id="GO:0006646">
    <property type="term" value="P:phosphatidylethanolamine biosynthetic process"/>
    <property type="evidence" value="ECO:0007669"/>
    <property type="project" value="UniProtKB-UniRule"/>
</dbReference>
<evidence type="ECO:0000256" key="4">
    <source>
        <dbReference type="ARBA" id="ARBA00023098"/>
    </source>
</evidence>
<evidence type="ECO:0000256" key="7">
    <source>
        <dbReference type="ARBA" id="ARBA00023209"/>
    </source>
</evidence>
<evidence type="ECO:0000256" key="3">
    <source>
        <dbReference type="ARBA" id="ARBA00022793"/>
    </source>
</evidence>
<keyword evidence="8 11" id="KW-0456">Lyase</keyword>
<keyword evidence="2 11" id="KW-0444">Lipid biosynthesis</keyword>
<evidence type="ECO:0000256" key="10">
    <source>
        <dbReference type="ARBA" id="ARBA00023317"/>
    </source>
</evidence>
<reference evidence="13" key="1">
    <citation type="submission" date="2021-06" db="EMBL/GenBank/DDBJ databases">
        <title>Elioraea tepida, sp. nov., a moderately thermophilic aerobic anoxygenic phototrophic bacterium isolated from an alkaline siliceous hot spring mat community in Yellowstone National Park, WY, USA.</title>
        <authorList>
            <person name="Saini M.K."/>
            <person name="Yoshida S."/>
            <person name="Sebastian A."/>
            <person name="Hirose S."/>
            <person name="Hara E."/>
            <person name="Tamaki H."/>
            <person name="Soulier N.T."/>
            <person name="Albert I."/>
            <person name="Hanada S."/>
            <person name="Bryant D.A."/>
            <person name="Tank M."/>
        </authorList>
    </citation>
    <scope>NUCLEOTIDE SEQUENCE</scope>
    <source>
        <strain evidence="13">MS-P2</strain>
    </source>
</reference>
<evidence type="ECO:0000256" key="12">
    <source>
        <dbReference type="SAM" id="Phobius"/>
    </source>
</evidence>
<evidence type="ECO:0000256" key="2">
    <source>
        <dbReference type="ARBA" id="ARBA00022516"/>
    </source>
</evidence>